<feature type="region of interest" description="Disordered" evidence="1">
    <location>
        <begin position="62"/>
        <end position="107"/>
    </location>
</feature>
<sequence length="279" mass="29536">MKVSIQEDMWEVMRALPGEQGGRLAAALVEYGFTGEEPEACPDPWYFAFLAFRGRIELSARQSAGGSKGASGRWGRESEPGGAADEGPTRAHGGDAVGTGETPAADGDGCCGDTNDGCCGDTHDGCAMGTHGTPTMGVCGRGGDTHDAENESESEKESEEKNDVGHGEDAKVRDASARFVGRLNELAGTSFSPDSAQTLRLVSGRLREGHTAEELCEVAEVKSGQWLRKPDMRGYLRPQTLLRASNFEGYLQEAARVRGRASPFDAYDVEADVVIGGEA</sequence>
<reference evidence="3 4" key="1">
    <citation type="submission" date="2019-08" db="EMBL/GenBank/DDBJ databases">
        <title>In-depth cultivation of the pig gut microbiome towards novel bacterial diversity and tailored functional studies.</title>
        <authorList>
            <person name="Wylensek D."/>
            <person name="Hitch T.C.A."/>
            <person name="Clavel T."/>
        </authorList>
    </citation>
    <scope>NUCLEOTIDE SEQUENCE [LARGE SCALE GENOMIC DNA]</scope>
    <source>
        <strain evidence="3 4">WB01_CNA04</strain>
    </source>
</reference>
<organism evidence="3 4">
    <name type="scientific">Parafannyhessea umbonata</name>
    <dbReference type="NCBI Taxonomy" id="604330"/>
    <lineage>
        <taxon>Bacteria</taxon>
        <taxon>Bacillati</taxon>
        <taxon>Actinomycetota</taxon>
        <taxon>Coriobacteriia</taxon>
        <taxon>Coriobacteriales</taxon>
        <taxon>Atopobiaceae</taxon>
        <taxon>Parafannyhessea</taxon>
    </lineage>
</organism>
<name>A0A6N7WT75_9ACTN</name>
<gene>
    <name evidence="3" type="ORF">FYJ69_03655</name>
</gene>
<dbReference type="Pfam" id="PF09524">
    <property type="entry name" value="Phg_2220_C"/>
    <property type="match status" value="1"/>
</dbReference>
<dbReference type="AlphaFoldDB" id="A0A6N7WT75"/>
<accession>A0A6N7WT75</accession>
<dbReference type="RefSeq" id="WP_154540083.1">
    <property type="nucleotide sequence ID" value="NZ_VUND01000001.1"/>
</dbReference>
<dbReference type="InterPro" id="IPR011741">
    <property type="entry name" value="Phg_2220_C"/>
</dbReference>
<dbReference type="Proteomes" id="UP000434342">
    <property type="component" value="Unassembled WGS sequence"/>
</dbReference>
<feature type="compositionally biased region" description="Basic and acidic residues" evidence="1">
    <location>
        <begin position="143"/>
        <end position="170"/>
    </location>
</feature>
<feature type="domain" description="Phage conserved hypothetical protein C-terminal" evidence="2">
    <location>
        <begin position="182"/>
        <end position="252"/>
    </location>
</feature>
<protein>
    <recommendedName>
        <fullName evidence="2">Phage conserved hypothetical protein C-terminal domain-containing protein</fullName>
    </recommendedName>
</protein>
<evidence type="ECO:0000313" key="3">
    <source>
        <dbReference type="EMBL" id="MST60015.1"/>
    </source>
</evidence>
<evidence type="ECO:0000259" key="2">
    <source>
        <dbReference type="Pfam" id="PF09524"/>
    </source>
</evidence>
<feature type="region of interest" description="Disordered" evidence="1">
    <location>
        <begin position="137"/>
        <end position="170"/>
    </location>
</feature>
<evidence type="ECO:0000256" key="1">
    <source>
        <dbReference type="SAM" id="MobiDB-lite"/>
    </source>
</evidence>
<dbReference type="EMBL" id="VUND01000001">
    <property type="protein sequence ID" value="MST60015.1"/>
    <property type="molecule type" value="Genomic_DNA"/>
</dbReference>
<comment type="caution">
    <text evidence="3">The sequence shown here is derived from an EMBL/GenBank/DDBJ whole genome shotgun (WGS) entry which is preliminary data.</text>
</comment>
<evidence type="ECO:0000313" key="4">
    <source>
        <dbReference type="Proteomes" id="UP000434342"/>
    </source>
</evidence>
<proteinExistence type="predicted"/>